<comment type="caution">
    <text evidence="2">The sequence shown here is derived from an EMBL/GenBank/DDBJ whole genome shotgun (WGS) entry which is preliminary data.</text>
</comment>
<gene>
    <name evidence="2" type="ORF">BSZ39_08825</name>
</gene>
<feature type="region of interest" description="Disordered" evidence="1">
    <location>
        <begin position="57"/>
        <end position="100"/>
    </location>
</feature>
<keyword evidence="3" id="KW-1185">Reference proteome</keyword>
<sequence>MCTDPPERCIAHHIDAWETGGETNLRNLGPDGIPAARPPTRIYPERRLVHHPRHASPVIRLPIPGAAPSGAPATAPDRKSERAPTSADSNLDSSSRISPNAPSLFRVATEFFSGITPLRDCDLPPF</sequence>
<dbReference type="EMBL" id="MQVR01000053">
    <property type="protein sequence ID" value="OKL53566.1"/>
    <property type="molecule type" value="Genomic_DNA"/>
</dbReference>
<evidence type="ECO:0000256" key="1">
    <source>
        <dbReference type="SAM" id="MobiDB-lite"/>
    </source>
</evidence>
<organism evidence="2 3">
    <name type="scientific">Bowdeniella nasicola</name>
    <dbReference type="NCBI Taxonomy" id="208480"/>
    <lineage>
        <taxon>Bacteria</taxon>
        <taxon>Bacillati</taxon>
        <taxon>Actinomycetota</taxon>
        <taxon>Actinomycetes</taxon>
        <taxon>Actinomycetales</taxon>
        <taxon>Actinomycetaceae</taxon>
        <taxon>Bowdeniella</taxon>
    </lineage>
</organism>
<dbReference type="Proteomes" id="UP000185628">
    <property type="component" value="Unassembled WGS sequence"/>
</dbReference>
<dbReference type="AlphaFoldDB" id="A0A1Q5Q1D9"/>
<evidence type="ECO:0000313" key="2">
    <source>
        <dbReference type="EMBL" id="OKL53566.1"/>
    </source>
</evidence>
<accession>A0A1Q5Q1D9</accession>
<proteinExistence type="predicted"/>
<name>A0A1Q5Q1D9_9ACTO</name>
<protein>
    <submittedName>
        <fullName evidence="2">Uncharacterized protein</fullName>
    </submittedName>
</protein>
<feature type="compositionally biased region" description="Polar residues" evidence="1">
    <location>
        <begin position="86"/>
        <end position="100"/>
    </location>
</feature>
<feature type="compositionally biased region" description="Low complexity" evidence="1">
    <location>
        <begin position="62"/>
        <end position="75"/>
    </location>
</feature>
<evidence type="ECO:0000313" key="3">
    <source>
        <dbReference type="Proteomes" id="UP000185628"/>
    </source>
</evidence>
<reference evidence="3" key="1">
    <citation type="submission" date="2016-12" db="EMBL/GenBank/DDBJ databases">
        <authorList>
            <person name="Meng X."/>
        </authorList>
    </citation>
    <scope>NUCLEOTIDE SEQUENCE [LARGE SCALE GENOMIC DNA]</scope>
    <source>
        <strain evidence="3">DSM 19116</strain>
    </source>
</reference>